<protein>
    <submittedName>
        <fullName evidence="1">Unannotated protein</fullName>
    </submittedName>
</protein>
<dbReference type="AlphaFoldDB" id="A0A6J6I9N8"/>
<proteinExistence type="predicted"/>
<organism evidence="1">
    <name type="scientific">freshwater metagenome</name>
    <dbReference type="NCBI Taxonomy" id="449393"/>
    <lineage>
        <taxon>unclassified sequences</taxon>
        <taxon>metagenomes</taxon>
        <taxon>ecological metagenomes</taxon>
    </lineage>
</organism>
<name>A0A6J6I9N8_9ZZZZ</name>
<accession>A0A6J6I9N8</accession>
<dbReference type="EMBL" id="CAEZVD010000057">
    <property type="protein sequence ID" value="CAB4622156.1"/>
    <property type="molecule type" value="Genomic_DNA"/>
</dbReference>
<gene>
    <name evidence="1" type="ORF">UFOPK1909_00634</name>
</gene>
<evidence type="ECO:0000313" key="1">
    <source>
        <dbReference type="EMBL" id="CAB4622156.1"/>
    </source>
</evidence>
<reference evidence="1" key="1">
    <citation type="submission" date="2020-05" db="EMBL/GenBank/DDBJ databases">
        <authorList>
            <person name="Chiriac C."/>
            <person name="Salcher M."/>
            <person name="Ghai R."/>
            <person name="Kavagutti S V."/>
        </authorList>
    </citation>
    <scope>NUCLEOTIDE SEQUENCE</scope>
</reference>
<sequence>MSPKSLQNLEAALEIIFESDSLQDLCTRAVQSPATNNHYAGAHILLISEGKLNYDCGFGQELPANHIELALLSIALHRVEVADSHEPTSPTIIAVPFMVEDIAEAIGILVLAPGNKENCLTAELGQVVTKLAGFFLQKTVGLGN</sequence>